<keyword evidence="6" id="KW-0378">Hydrolase</keyword>
<dbReference type="GO" id="GO:0004518">
    <property type="term" value="F:nuclease activity"/>
    <property type="evidence" value="ECO:0007669"/>
    <property type="project" value="UniProtKB-KW"/>
</dbReference>
<dbReference type="GeneTree" id="ENSGT00940000154348"/>
<evidence type="ECO:0000256" key="1">
    <source>
        <dbReference type="ARBA" id="ARBA00001968"/>
    </source>
</evidence>
<comment type="cofactor">
    <cofactor evidence="1">
        <name>a divalent metal cation</name>
        <dbReference type="ChEBI" id="CHEBI:60240"/>
    </cofactor>
</comment>
<comment type="subcellular location">
    <subcellularLocation>
        <location evidence="2">Nucleus</location>
    </subcellularLocation>
</comment>
<dbReference type="Ensembl" id="ENSOTST00005167504.1">
    <property type="protein sequence ID" value="ENSOTSP00005150503.1"/>
    <property type="gene ID" value="ENSOTSG00005070119.1"/>
</dbReference>
<reference evidence="10" key="1">
    <citation type="journal article" date="2018" name="PLoS ONE">
        <title>Chinook salmon (Oncorhynchus tshawytscha) genome and transcriptome.</title>
        <authorList>
            <person name="Christensen K.A."/>
            <person name="Leong J.S."/>
            <person name="Sakhrani D."/>
            <person name="Biagi C.A."/>
            <person name="Minkley D.R."/>
            <person name="Withler R.E."/>
            <person name="Rondeau E.B."/>
            <person name="Koop B.F."/>
            <person name="Devlin R.H."/>
        </authorList>
    </citation>
    <scope>NUCLEOTIDE SEQUENCE [LARGE SCALE GENOMIC DNA]</scope>
</reference>
<name>A0AAZ3SBJ8_ONCTS</name>
<reference evidence="9" key="2">
    <citation type="submission" date="2025-08" db="UniProtKB">
        <authorList>
            <consortium name="Ensembl"/>
        </authorList>
    </citation>
    <scope>IDENTIFICATION</scope>
</reference>
<protein>
    <recommendedName>
        <fullName evidence="8">DDE Tnp4 domain-containing protein</fullName>
    </recommendedName>
</protein>
<evidence type="ECO:0000256" key="3">
    <source>
        <dbReference type="ARBA" id="ARBA00006958"/>
    </source>
</evidence>
<dbReference type="AlphaFoldDB" id="A0AAZ3SBJ8"/>
<comment type="similarity">
    <text evidence="3">Belongs to the HARBI1 family.</text>
</comment>
<keyword evidence="10" id="KW-1185">Reference proteome</keyword>
<dbReference type="InterPro" id="IPR027806">
    <property type="entry name" value="HARBI1_dom"/>
</dbReference>
<evidence type="ECO:0000256" key="2">
    <source>
        <dbReference type="ARBA" id="ARBA00004123"/>
    </source>
</evidence>
<sequence length="255" mass="29583">VPHQLCRWAPDYNICGRFHRRGLNLTFLSISKRKKAFTQFSPSSDHFEILASGIFHHETSDFLHIKFPDSAGQAHYKEQFYEYGHFPGVIGCIDGCHVPIKCPSTPDAEEYRNSKNWFSINVQGNLEFSNIKGQHSGLLGDSGYGQCNFVFTPYINPTTAEQQRYNRAHIRMRGMVERMFGVWKNLIRCLRHTLRFKPRRCCKVVIATAVLHNYLKQHCCPYPPMIKQMCPWLRQAMTNEDLHTELLSHCSTSTR</sequence>
<keyword evidence="4" id="KW-0540">Nuclease</keyword>
<dbReference type="InterPro" id="IPR045249">
    <property type="entry name" value="HARBI1-like"/>
</dbReference>
<dbReference type="Proteomes" id="UP000694402">
    <property type="component" value="Unassembled WGS sequence"/>
</dbReference>
<reference evidence="9" key="3">
    <citation type="submission" date="2025-09" db="UniProtKB">
        <authorList>
            <consortium name="Ensembl"/>
        </authorList>
    </citation>
    <scope>IDENTIFICATION</scope>
</reference>
<evidence type="ECO:0000256" key="4">
    <source>
        <dbReference type="ARBA" id="ARBA00022722"/>
    </source>
</evidence>
<dbReference type="PANTHER" id="PTHR22930:SF286">
    <property type="entry name" value="NUCLEASE HARBI1"/>
    <property type="match status" value="1"/>
</dbReference>
<evidence type="ECO:0000256" key="5">
    <source>
        <dbReference type="ARBA" id="ARBA00022723"/>
    </source>
</evidence>
<dbReference type="GO" id="GO:0046872">
    <property type="term" value="F:metal ion binding"/>
    <property type="evidence" value="ECO:0007669"/>
    <property type="project" value="UniProtKB-KW"/>
</dbReference>
<dbReference type="GO" id="GO:0016787">
    <property type="term" value="F:hydrolase activity"/>
    <property type="evidence" value="ECO:0007669"/>
    <property type="project" value="UniProtKB-KW"/>
</dbReference>
<dbReference type="GO" id="GO:0005634">
    <property type="term" value="C:nucleus"/>
    <property type="evidence" value="ECO:0007669"/>
    <property type="project" value="UniProtKB-SubCell"/>
</dbReference>
<dbReference type="Pfam" id="PF13359">
    <property type="entry name" value="DDE_Tnp_4"/>
    <property type="match status" value="1"/>
</dbReference>
<feature type="domain" description="DDE Tnp4" evidence="8">
    <location>
        <begin position="134"/>
        <end position="213"/>
    </location>
</feature>
<keyword evidence="5" id="KW-0479">Metal-binding</keyword>
<evidence type="ECO:0000313" key="9">
    <source>
        <dbReference type="Ensembl" id="ENSOTSP00005150503.1"/>
    </source>
</evidence>
<organism evidence="9 10">
    <name type="scientific">Oncorhynchus tshawytscha</name>
    <name type="common">Chinook salmon</name>
    <name type="synonym">Salmo tshawytscha</name>
    <dbReference type="NCBI Taxonomy" id="74940"/>
    <lineage>
        <taxon>Eukaryota</taxon>
        <taxon>Metazoa</taxon>
        <taxon>Chordata</taxon>
        <taxon>Craniata</taxon>
        <taxon>Vertebrata</taxon>
        <taxon>Euteleostomi</taxon>
        <taxon>Actinopterygii</taxon>
        <taxon>Neopterygii</taxon>
        <taxon>Teleostei</taxon>
        <taxon>Protacanthopterygii</taxon>
        <taxon>Salmoniformes</taxon>
        <taxon>Salmonidae</taxon>
        <taxon>Salmoninae</taxon>
        <taxon>Oncorhynchus</taxon>
    </lineage>
</organism>
<evidence type="ECO:0000313" key="10">
    <source>
        <dbReference type="Proteomes" id="UP000694402"/>
    </source>
</evidence>
<dbReference type="PANTHER" id="PTHR22930">
    <property type="match status" value="1"/>
</dbReference>
<proteinExistence type="inferred from homology"/>
<evidence type="ECO:0000259" key="8">
    <source>
        <dbReference type="Pfam" id="PF13359"/>
    </source>
</evidence>
<evidence type="ECO:0000256" key="6">
    <source>
        <dbReference type="ARBA" id="ARBA00022801"/>
    </source>
</evidence>
<keyword evidence="7" id="KW-0539">Nucleus</keyword>
<evidence type="ECO:0000256" key="7">
    <source>
        <dbReference type="ARBA" id="ARBA00023242"/>
    </source>
</evidence>
<accession>A0AAZ3SBJ8</accession>